<protein>
    <submittedName>
        <fullName evidence="3">WD repeat-containing protein 64</fullName>
    </submittedName>
</protein>
<keyword evidence="1" id="KW-0472">Membrane</keyword>
<keyword evidence="1" id="KW-0812">Transmembrane</keyword>
<dbReference type="RefSeq" id="XP_035826437.1">
    <property type="nucleotide sequence ID" value="XM_035970544.1"/>
</dbReference>
<proteinExistence type="predicted"/>
<name>A0ABM1VVJ5_APLCA</name>
<feature type="transmembrane region" description="Helical" evidence="1">
    <location>
        <begin position="108"/>
        <end position="131"/>
    </location>
</feature>
<reference evidence="3" key="1">
    <citation type="submission" date="2025-08" db="UniProtKB">
        <authorList>
            <consortium name="RefSeq"/>
        </authorList>
    </citation>
    <scope>IDENTIFICATION</scope>
</reference>
<accession>A0ABM1VVJ5</accession>
<sequence length="134" mass="15769">MSTIAENGGGEDPHRPYTVGTFQVKLDKFEDLIRDITYRDAEATPEERRQWITENLRFDQFCEKIRELFGSDIKNQDLKSIYRKISTNPDAKVDWSEVINEMQQLDNFMIMSFLFVSFQPFTVFTVFLALVQLL</sequence>
<dbReference type="GeneID" id="106012172"/>
<dbReference type="Proteomes" id="UP000694888">
    <property type="component" value="Unplaced"/>
</dbReference>
<evidence type="ECO:0000256" key="1">
    <source>
        <dbReference type="SAM" id="Phobius"/>
    </source>
</evidence>
<keyword evidence="2" id="KW-1185">Reference proteome</keyword>
<keyword evidence="1" id="KW-1133">Transmembrane helix</keyword>
<gene>
    <name evidence="3" type="primary">LOC106012172</name>
</gene>
<evidence type="ECO:0000313" key="3">
    <source>
        <dbReference type="RefSeq" id="XP_035826437.1"/>
    </source>
</evidence>
<evidence type="ECO:0000313" key="2">
    <source>
        <dbReference type="Proteomes" id="UP000694888"/>
    </source>
</evidence>
<organism evidence="2 3">
    <name type="scientific">Aplysia californica</name>
    <name type="common">California sea hare</name>
    <dbReference type="NCBI Taxonomy" id="6500"/>
    <lineage>
        <taxon>Eukaryota</taxon>
        <taxon>Metazoa</taxon>
        <taxon>Spiralia</taxon>
        <taxon>Lophotrochozoa</taxon>
        <taxon>Mollusca</taxon>
        <taxon>Gastropoda</taxon>
        <taxon>Heterobranchia</taxon>
        <taxon>Euthyneura</taxon>
        <taxon>Tectipleura</taxon>
        <taxon>Aplysiida</taxon>
        <taxon>Aplysioidea</taxon>
        <taxon>Aplysiidae</taxon>
        <taxon>Aplysia</taxon>
    </lineage>
</organism>